<name>A0A8S5S200_9CAUD</name>
<sequence length="39" mass="4375">MATEPFDKNHTVADILMLYNLAVNGTRLGGKYMTGIFRD</sequence>
<proteinExistence type="predicted"/>
<accession>A0A8S5S200</accession>
<reference evidence="1" key="1">
    <citation type="journal article" date="2021" name="Proc. Natl. Acad. Sci. U.S.A.">
        <title>A Catalog of Tens of Thousands of Viruses from Human Metagenomes Reveals Hidden Associations with Chronic Diseases.</title>
        <authorList>
            <person name="Tisza M.J."/>
            <person name="Buck C.B."/>
        </authorList>
    </citation>
    <scope>NUCLEOTIDE SEQUENCE</scope>
    <source>
        <strain evidence="1">Ct8Lf7</strain>
    </source>
</reference>
<organism evidence="1">
    <name type="scientific">Podoviridae sp. ct8Lf7</name>
    <dbReference type="NCBI Taxonomy" id="2827723"/>
    <lineage>
        <taxon>Viruses</taxon>
        <taxon>Duplodnaviria</taxon>
        <taxon>Heunggongvirae</taxon>
        <taxon>Uroviricota</taxon>
        <taxon>Caudoviricetes</taxon>
    </lineage>
</organism>
<evidence type="ECO:0000313" key="1">
    <source>
        <dbReference type="EMBL" id="DAF44706.1"/>
    </source>
</evidence>
<protein>
    <submittedName>
        <fullName evidence="1">Uncharacterized protein</fullName>
    </submittedName>
</protein>
<dbReference type="EMBL" id="BK032511">
    <property type="protein sequence ID" value="DAF44706.1"/>
    <property type="molecule type" value="Genomic_DNA"/>
</dbReference>